<organism evidence="1">
    <name type="scientific">Anguilla anguilla</name>
    <name type="common">European freshwater eel</name>
    <name type="synonym">Muraena anguilla</name>
    <dbReference type="NCBI Taxonomy" id="7936"/>
    <lineage>
        <taxon>Eukaryota</taxon>
        <taxon>Metazoa</taxon>
        <taxon>Chordata</taxon>
        <taxon>Craniata</taxon>
        <taxon>Vertebrata</taxon>
        <taxon>Euteleostomi</taxon>
        <taxon>Actinopterygii</taxon>
        <taxon>Neopterygii</taxon>
        <taxon>Teleostei</taxon>
        <taxon>Anguilliformes</taxon>
        <taxon>Anguillidae</taxon>
        <taxon>Anguilla</taxon>
    </lineage>
</organism>
<accession>A0A0E9RFX5</accession>
<reference evidence="1" key="1">
    <citation type="submission" date="2014-11" db="EMBL/GenBank/DDBJ databases">
        <authorList>
            <person name="Amaro Gonzalez C."/>
        </authorList>
    </citation>
    <scope>NUCLEOTIDE SEQUENCE</scope>
</reference>
<protein>
    <submittedName>
        <fullName evidence="1">Uncharacterized protein</fullName>
    </submittedName>
</protein>
<reference evidence="1" key="2">
    <citation type="journal article" date="2015" name="Fish Shellfish Immunol.">
        <title>Early steps in the European eel (Anguilla anguilla)-Vibrio vulnificus interaction in the gills: Role of the RtxA13 toxin.</title>
        <authorList>
            <person name="Callol A."/>
            <person name="Pajuelo D."/>
            <person name="Ebbesson L."/>
            <person name="Teles M."/>
            <person name="MacKenzie S."/>
            <person name="Amaro C."/>
        </authorList>
    </citation>
    <scope>NUCLEOTIDE SEQUENCE</scope>
</reference>
<proteinExistence type="predicted"/>
<dbReference type="AlphaFoldDB" id="A0A0E9RFX5"/>
<dbReference type="EMBL" id="GBXM01080583">
    <property type="protein sequence ID" value="JAH27994.1"/>
    <property type="molecule type" value="Transcribed_RNA"/>
</dbReference>
<name>A0A0E9RFX5_ANGAN</name>
<sequence length="25" mass="3047">MYTSAPKYFNLKMFCKSERSEELSR</sequence>
<evidence type="ECO:0000313" key="1">
    <source>
        <dbReference type="EMBL" id="JAH27994.1"/>
    </source>
</evidence>